<protein>
    <submittedName>
        <fullName evidence="1">Carboxypeptidase regulatory-like domain-containing protein</fullName>
    </submittedName>
</protein>
<comment type="caution">
    <text evidence="1">The sequence shown here is derived from an EMBL/GenBank/DDBJ whole genome shotgun (WGS) entry which is preliminary data.</text>
</comment>
<dbReference type="Proteomes" id="UP001371218">
    <property type="component" value="Unassembled WGS sequence"/>
</dbReference>
<dbReference type="RefSeq" id="WP_341428265.1">
    <property type="nucleotide sequence ID" value="NZ_JBBUTG010000022.1"/>
</dbReference>
<organism evidence="1 2">
    <name type="scientific">Ideonella lacteola</name>
    <dbReference type="NCBI Taxonomy" id="2984193"/>
    <lineage>
        <taxon>Bacteria</taxon>
        <taxon>Pseudomonadati</taxon>
        <taxon>Pseudomonadota</taxon>
        <taxon>Betaproteobacteria</taxon>
        <taxon>Burkholderiales</taxon>
        <taxon>Sphaerotilaceae</taxon>
        <taxon>Ideonella</taxon>
    </lineage>
</organism>
<evidence type="ECO:0000313" key="1">
    <source>
        <dbReference type="EMBL" id="MEK8033839.1"/>
    </source>
</evidence>
<accession>A0ABU9BXL5</accession>
<sequence length="134" mass="14702">MAGCVPYPVYKTLQPASTATVRDEQGRPVADAAVTLVSSAYPYGREKSRETQLTLPDGVAAFAARREWRTEVLALHGWEEYFWNWCVQKEGFATYRTRYGAAADFPTDVNVVLRAGESQPCAAGLSADQPGSPR</sequence>
<keyword evidence="2" id="KW-1185">Reference proteome</keyword>
<name>A0ABU9BXL5_9BURK</name>
<gene>
    <name evidence="1" type="ORF">AACH06_23695</name>
</gene>
<reference evidence="1 2" key="1">
    <citation type="submission" date="2024-04" db="EMBL/GenBank/DDBJ databases">
        <title>Novel species of the genus Ideonella isolated from streams.</title>
        <authorList>
            <person name="Lu H."/>
        </authorList>
    </citation>
    <scope>NUCLEOTIDE SEQUENCE [LARGE SCALE GENOMIC DNA]</scope>
    <source>
        <strain evidence="1 2">DXS29W</strain>
    </source>
</reference>
<proteinExistence type="predicted"/>
<dbReference type="EMBL" id="JBBUTG010000022">
    <property type="protein sequence ID" value="MEK8033839.1"/>
    <property type="molecule type" value="Genomic_DNA"/>
</dbReference>
<evidence type="ECO:0000313" key="2">
    <source>
        <dbReference type="Proteomes" id="UP001371218"/>
    </source>
</evidence>